<dbReference type="GO" id="GO:0005634">
    <property type="term" value="C:nucleus"/>
    <property type="evidence" value="ECO:0007669"/>
    <property type="project" value="UniProtKB-SubCell"/>
</dbReference>
<feature type="region of interest" description="Disordered" evidence="4">
    <location>
        <begin position="266"/>
        <end position="285"/>
    </location>
</feature>
<dbReference type="InterPro" id="IPR056492">
    <property type="entry name" value="SH3_Hsr9"/>
</dbReference>
<keyword evidence="7" id="KW-1185">Reference proteome</keyword>
<accession>A0A7R9M954</accession>
<keyword evidence="3" id="KW-0539">Nucleus</keyword>
<feature type="region of interest" description="Disordered" evidence="4">
    <location>
        <begin position="1"/>
        <end position="22"/>
    </location>
</feature>
<dbReference type="EMBL" id="CAJPVJ010008486">
    <property type="protein sequence ID" value="CAG2171967.1"/>
    <property type="molecule type" value="Genomic_DNA"/>
</dbReference>
<dbReference type="PANTHER" id="PTHR15321">
    <property type="entry name" value="TUMOR SUPPRESSOR P53-BINDING PROTEIN 1"/>
    <property type="match status" value="1"/>
</dbReference>
<dbReference type="Proteomes" id="UP000728032">
    <property type="component" value="Unassembled WGS sequence"/>
</dbReference>
<comment type="subcellular location">
    <subcellularLocation>
        <location evidence="1">Nucleus</location>
    </subcellularLocation>
</comment>
<dbReference type="SUPFAM" id="SSF52113">
    <property type="entry name" value="BRCT domain"/>
    <property type="match status" value="2"/>
</dbReference>
<feature type="region of interest" description="Disordered" evidence="4">
    <location>
        <begin position="201"/>
        <end position="221"/>
    </location>
</feature>
<evidence type="ECO:0000313" key="6">
    <source>
        <dbReference type="EMBL" id="CAD7654780.1"/>
    </source>
</evidence>
<dbReference type="Gene3D" id="3.40.50.10190">
    <property type="entry name" value="BRCT domain"/>
    <property type="match status" value="2"/>
</dbReference>
<feature type="domain" description="BRCT" evidence="5">
    <location>
        <begin position="716"/>
        <end position="814"/>
    </location>
</feature>
<reference evidence="6" key="1">
    <citation type="submission" date="2020-11" db="EMBL/GenBank/DDBJ databases">
        <authorList>
            <person name="Tran Van P."/>
        </authorList>
    </citation>
    <scope>NUCLEOTIDE SEQUENCE</scope>
</reference>
<evidence type="ECO:0000259" key="5">
    <source>
        <dbReference type="PROSITE" id="PS50172"/>
    </source>
</evidence>
<feature type="compositionally biased region" description="Basic and acidic residues" evidence="4">
    <location>
        <begin position="276"/>
        <end position="285"/>
    </location>
</feature>
<name>A0A7R9M954_9ACAR</name>
<feature type="compositionally biased region" description="Low complexity" evidence="4">
    <location>
        <begin position="1"/>
        <end position="16"/>
    </location>
</feature>
<dbReference type="AlphaFoldDB" id="A0A7R9M954"/>
<gene>
    <name evidence="6" type="ORF">ONB1V03_LOCUS11425</name>
</gene>
<protein>
    <recommendedName>
        <fullName evidence="5">BRCT domain-containing protein</fullName>
    </recommendedName>
</protein>
<dbReference type="PROSITE" id="PS50172">
    <property type="entry name" value="BRCT"/>
    <property type="match status" value="2"/>
</dbReference>
<dbReference type="Pfam" id="PF24680">
    <property type="entry name" value="SH3_Hsr9"/>
    <property type="match status" value="1"/>
</dbReference>
<dbReference type="EMBL" id="OC923311">
    <property type="protein sequence ID" value="CAD7654780.1"/>
    <property type="molecule type" value="Genomic_DNA"/>
</dbReference>
<feature type="compositionally biased region" description="Polar residues" evidence="4">
    <location>
        <begin position="266"/>
        <end position="275"/>
    </location>
</feature>
<keyword evidence="2" id="KW-0227">DNA damage</keyword>
<sequence length="823" mass="91245">MASMNNWSHNQNHNNMIGHQSRGPKDLVMSGGVQPNHMNAVKVTPPSSYIPRHRISNFVPNVSAMNPSTTSTPVNQTMNNMIIHNNNHNNISNMNVHKNHSQVMSDSIVQTHAMESPGALKRTLIIFKVIDQIVDKSGKVLKETVVKNEEIVRNCEKVDYNDSTTSTTPLSSISHVSRFASNPSSGVLADVSSSVRSTCSSVEVRHNHNTDSPSKGHSIKNKNEIFNKTPVPMAPNPVVRVNTSFASNAERTPVPNELKEDIKSVTTVGQQSVETKNNERDEEERRETATALLSLTQRSLNIDCNPSSDGLVLSTDCNPSSDGLVLSTGFAIKPGNRVMAKWRDKNFYPALISKHLPQNNKWSVVFEDGATKSLFDTELIQLSHLVEGQDVMVAISDGFCVKSTISKVINDTNGLFFDVERLKEDKLVIQRYPLKDIFLNTEQSANIGLKSSKPSINGAVFADVDLDNIVSGKRVRVTAKAEKTIEKPIQQFKNGKRRAADAVSVDVDYVNDGEEDDEDDDQTFGYKTKKKANIRTNRKKLESQNMLFNSEHSLSISPRATKVHSSIPAQELIKLLGPLPEIGSQIFQSVCFLLTCGDRNSSEDLCSEQSNPERSTPFDKLYLTKQIETGGGRVFESFDDMKNCSENQDTVLIADTYHRSIKYIQCLAAGISIASHLWVIDCCRQNKYLKRDNYTLPAGFSIITNALPSDKNTFKKSSTLFKGTKFYFGSKTPEKLHSLWAPVLSAAQALIVEDNSISVTNLSRKCVDIIIGDSSCSPELVKKAKQVKIPVISSEYIVQCLINGRKLSYDASPLFAYTYKNNL</sequence>
<dbReference type="InterPro" id="IPR002999">
    <property type="entry name" value="Tudor"/>
</dbReference>
<dbReference type="PANTHER" id="PTHR15321:SF3">
    <property type="entry name" value="TP53-BINDING PROTEIN 1"/>
    <property type="match status" value="1"/>
</dbReference>
<dbReference type="InterPro" id="IPR047252">
    <property type="entry name" value="TP53BP1-like"/>
</dbReference>
<evidence type="ECO:0000313" key="7">
    <source>
        <dbReference type="Proteomes" id="UP000728032"/>
    </source>
</evidence>
<dbReference type="OrthoDB" id="6516673at2759"/>
<organism evidence="6">
    <name type="scientific">Oppiella nova</name>
    <dbReference type="NCBI Taxonomy" id="334625"/>
    <lineage>
        <taxon>Eukaryota</taxon>
        <taxon>Metazoa</taxon>
        <taxon>Ecdysozoa</taxon>
        <taxon>Arthropoda</taxon>
        <taxon>Chelicerata</taxon>
        <taxon>Arachnida</taxon>
        <taxon>Acari</taxon>
        <taxon>Acariformes</taxon>
        <taxon>Sarcoptiformes</taxon>
        <taxon>Oribatida</taxon>
        <taxon>Brachypylina</taxon>
        <taxon>Oppioidea</taxon>
        <taxon>Oppiidae</taxon>
        <taxon>Oppiella</taxon>
    </lineage>
</organism>
<dbReference type="InterPro" id="IPR047249">
    <property type="entry name" value="BRCT_p53bp1-like_rpt1"/>
</dbReference>
<evidence type="ECO:0000256" key="2">
    <source>
        <dbReference type="ARBA" id="ARBA00022763"/>
    </source>
</evidence>
<dbReference type="SMART" id="SM00333">
    <property type="entry name" value="TUDOR"/>
    <property type="match status" value="1"/>
</dbReference>
<dbReference type="Pfam" id="PF18428">
    <property type="entry name" value="BRCT_3"/>
    <property type="match status" value="1"/>
</dbReference>
<dbReference type="GO" id="GO:0042393">
    <property type="term" value="F:histone binding"/>
    <property type="evidence" value="ECO:0007669"/>
    <property type="project" value="TreeGrafter"/>
</dbReference>
<dbReference type="Gene3D" id="2.30.30.140">
    <property type="match status" value="1"/>
</dbReference>
<dbReference type="SUPFAM" id="SSF63748">
    <property type="entry name" value="Tudor/PWWP/MBT"/>
    <property type="match status" value="1"/>
</dbReference>
<proteinExistence type="predicted"/>
<dbReference type="InterPro" id="IPR001357">
    <property type="entry name" value="BRCT_dom"/>
</dbReference>
<dbReference type="GO" id="GO:0000077">
    <property type="term" value="P:DNA damage checkpoint signaling"/>
    <property type="evidence" value="ECO:0007669"/>
    <property type="project" value="TreeGrafter"/>
</dbReference>
<feature type="domain" description="BRCT" evidence="5">
    <location>
        <begin position="582"/>
        <end position="696"/>
    </location>
</feature>
<evidence type="ECO:0000256" key="1">
    <source>
        <dbReference type="ARBA" id="ARBA00004123"/>
    </source>
</evidence>
<dbReference type="GO" id="GO:0045944">
    <property type="term" value="P:positive regulation of transcription by RNA polymerase II"/>
    <property type="evidence" value="ECO:0007669"/>
    <property type="project" value="TreeGrafter"/>
</dbReference>
<dbReference type="CDD" id="cd17745">
    <property type="entry name" value="BRCT_p53bp1_rpt1"/>
    <property type="match status" value="1"/>
</dbReference>
<evidence type="ECO:0000256" key="4">
    <source>
        <dbReference type="SAM" id="MobiDB-lite"/>
    </source>
</evidence>
<dbReference type="SMART" id="SM00292">
    <property type="entry name" value="BRCT"/>
    <property type="match status" value="2"/>
</dbReference>
<dbReference type="InterPro" id="IPR047250">
    <property type="entry name" value="BRCT_p53bp1-like_rpt2"/>
</dbReference>
<dbReference type="InterPro" id="IPR036420">
    <property type="entry name" value="BRCT_dom_sf"/>
</dbReference>
<dbReference type="CDD" id="cd17724">
    <property type="entry name" value="BRCT_p53bp1_rpt2"/>
    <property type="match status" value="1"/>
</dbReference>
<evidence type="ECO:0000256" key="3">
    <source>
        <dbReference type="ARBA" id="ARBA00023242"/>
    </source>
</evidence>